<dbReference type="SUPFAM" id="SSF46785">
    <property type="entry name" value="Winged helix' DNA-binding domain"/>
    <property type="match status" value="1"/>
</dbReference>
<feature type="region of interest" description="Disordered" evidence="1">
    <location>
        <begin position="215"/>
        <end position="278"/>
    </location>
</feature>
<dbReference type="AlphaFoldDB" id="A0A7J9SI27"/>
<feature type="compositionally biased region" description="Low complexity" evidence="1">
    <location>
        <begin position="227"/>
        <end position="241"/>
    </location>
</feature>
<feature type="compositionally biased region" description="Low complexity" evidence="1">
    <location>
        <begin position="58"/>
        <end position="76"/>
    </location>
</feature>
<feature type="compositionally biased region" description="Low complexity" evidence="1">
    <location>
        <begin position="129"/>
        <end position="138"/>
    </location>
</feature>
<accession>A0A7J9SI27</accession>
<dbReference type="InterPro" id="IPR036388">
    <property type="entry name" value="WH-like_DNA-bd_sf"/>
</dbReference>
<dbReference type="Gene3D" id="1.10.10.10">
    <property type="entry name" value="Winged helix-like DNA-binding domain superfamily/Winged helix DNA-binding domain"/>
    <property type="match status" value="1"/>
</dbReference>
<reference evidence="2 3" key="1">
    <citation type="submission" date="2020-08" db="EMBL/GenBank/DDBJ databases">
        <authorList>
            <person name="Seo M.-J."/>
        </authorList>
    </citation>
    <scope>NUCLEOTIDE SEQUENCE [LARGE SCALE GENOMIC DNA]</scope>
    <source>
        <strain evidence="2 3">MBLA0160</strain>
    </source>
</reference>
<keyword evidence="3" id="KW-1185">Reference proteome</keyword>
<feature type="region of interest" description="Disordered" evidence="1">
    <location>
        <begin position="31"/>
        <end position="156"/>
    </location>
</feature>
<organism evidence="2 3">
    <name type="scientific">Halobellus ruber</name>
    <dbReference type="NCBI Taxonomy" id="2761102"/>
    <lineage>
        <taxon>Archaea</taxon>
        <taxon>Methanobacteriati</taxon>
        <taxon>Methanobacteriota</taxon>
        <taxon>Stenosarchaea group</taxon>
        <taxon>Halobacteria</taxon>
        <taxon>Halobacteriales</taxon>
        <taxon>Haloferacaceae</taxon>
        <taxon>Halobellus</taxon>
    </lineage>
</organism>
<feature type="region of interest" description="Disordered" evidence="1">
    <location>
        <begin position="299"/>
        <end position="319"/>
    </location>
</feature>
<gene>
    <name evidence="2" type="ORF">H5V44_10065</name>
</gene>
<protein>
    <submittedName>
        <fullName evidence="2">Winged helix-turn-helix transcriptional regulator</fullName>
    </submittedName>
</protein>
<evidence type="ECO:0000313" key="3">
    <source>
        <dbReference type="Proteomes" id="UP000546257"/>
    </source>
</evidence>
<name>A0A7J9SI27_9EURY</name>
<feature type="compositionally biased region" description="Polar residues" evidence="1">
    <location>
        <begin position="250"/>
        <end position="260"/>
    </location>
</feature>
<evidence type="ECO:0000256" key="1">
    <source>
        <dbReference type="SAM" id="MobiDB-lite"/>
    </source>
</evidence>
<feature type="compositionally biased region" description="Acidic residues" evidence="1">
    <location>
        <begin position="77"/>
        <end position="128"/>
    </location>
</feature>
<dbReference type="EMBL" id="JACKXD010000003">
    <property type="protein sequence ID" value="MBB6646625.1"/>
    <property type="molecule type" value="Genomic_DNA"/>
</dbReference>
<proteinExistence type="predicted"/>
<dbReference type="Pfam" id="PF13412">
    <property type="entry name" value="HTH_24"/>
    <property type="match status" value="1"/>
</dbReference>
<dbReference type="RefSeq" id="WP_185192986.1">
    <property type="nucleotide sequence ID" value="NZ_JACKXD010000003.1"/>
</dbReference>
<dbReference type="Proteomes" id="UP000546257">
    <property type="component" value="Unassembled WGS sequence"/>
</dbReference>
<sequence>MTETETDSPGPRSIRQRRILDLAAENPNASFADLAERVPSATPELAERVLNEYGDPGDGASDDPPSSDPAEGQPAEESPESEEPTVDTDPEGEASVDGPVDDEPPEGEASVDEPVDDEPPEDDAEPESSGETPEPTGPDSATPPPDEFDIDALSRQERETLLAIRADPSATQREIAEVLGVSRATVSNRIRGIDGLEWDDRQGFVRNVFDELDDAELSGEHTGDGLPGASPAGPAADASPSADERGLITDGTSSAVSSRGTDTDDRSQPTVGGSASADAILDRLNEVSERVAAVEDRLDEVADASGTSGGSSTPESVFEDPELVHKIVRACVTDDAVSEEEELRIIRELVT</sequence>
<comment type="caution">
    <text evidence="2">The sequence shown here is derived from an EMBL/GenBank/DDBJ whole genome shotgun (WGS) entry which is preliminary data.</text>
</comment>
<dbReference type="InterPro" id="IPR036390">
    <property type="entry name" value="WH_DNA-bd_sf"/>
</dbReference>
<evidence type="ECO:0000313" key="2">
    <source>
        <dbReference type="EMBL" id="MBB6646625.1"/>
    </source>
</evidence>